<sequence>MTEKILGLIPVDWRFELTSLPYVRKIIKSRWMPFLPIVLNLSVFTIILMAGFVGGVSAGNYNFGIMFVWIVWWLLLMMVMVPFFSRIWCMICPLPAFGEWLQRLGFMKVRNKLFGLNKKWPKALKNMWLVNFLFLGTTYTTGFLTTRPIATFILLMSIIIGSIVLMAVFEKRNFCKYIGCPVGGFLGLYSNMAVTEIRAKDPQICKDHKHKDCVIGNEKGHACPWMILPFDIGRNTYCGMCLECFKTCPYDNMAINLRPPATDLLVDKNRGLDEAWKAFIMLGIAIFFFLIMQGNMGFLKDWANAKTTEGYLTFVVLHSIFNLLLIPGVFFVFVYASRTLGNKEIPLKKLFTNFSYTLVPMGLIAWIAFSFGILFPNSSYVLHVISDPFAWGWDLFGTAHFPWTPFLTGVMPYFQIGTLLFGLVLSLDIGFKISKQTFQKRDEAVRGFIPIAAFLTAVTIFLIWLFTG</sequence>
<reference evidence="6 7" key="1">
    <citation type="submission" date="2015-09" db="EMBL/GenBank/DDBJ databases">
        <title>A metagenomics-based metabolic model of nitrate-dependent anaerobic oxidation of methane by Methanoperedens-like archaea.</title>
        <authorList>
            <person name="Arshad A."/>
            <person name="Speth D.R."/>
            <person name="De Graaf R.M."/>
            <person name="Op Den Camp H.J."/>
            <person name="Jetten M.S."/>
            <person name="Welte C.U."/>
        </authorList>
    </citation>
    <scope>NUCLEOTIDE SEQUENCE [LARGE SCALE GENOMIC DNA]</scope>
</reference>
<feature type="domain" description="4Fe-4S ferredoxin-type" evidence="5">
    <location>
        <begin position="154"/>
        <end position="190"/>
    </location>
</feature>
<gene>
    <name evidence="6" type="ORF">MPEBLZ_02040</name>
</gene>
<feature type="domain" description="4Fe-4S ferredoxin-type" evidence="5">
    <location>
        <begin position="66"/>
        <end position="106"/>
    </location>
</feature>
<evidence type="ECO:0000259" key="5">
    <source>
        <dbReference type="Pfam" id="PF12801"/>
    </source>
</evidence>
<evidence type="ECO:0000256" key="3">
    <source>
        <dbReference type="ARBA" id="ARBA00023136"/>
    </source>
</evidence>
<evidence type="ECO:0000256" key="1">
    <source>
        <dbReference type="ARBA" id="ARBA00004236"/>
    </source>
</evidence>
<feature type="transmembrane region" description="Helical" evidence="4">
    <location>
        <begin position="445"/>
        <end position="466"/>
    </location>
</feature>
<dbReference type="PANTHER" id="PTHR30224:SF4">
    <property type="entry name" value="ELECTRON TRANSPORT PROTEIN YCCM-RELATED"/>
    <property type="match status" value="1"/>
</dbReference>
<feature type="transmembrane region" description="Helical" evidence="4">
    <location>
        <begin position="278"/>
        <end position="299"/>
    </location>
</feature>
<feature type="transmembrane region" description="Helical" evidence="4">
    <location>
        <begin position="63"/>
        <end position="84"/>
    </location>
</feature>
<comment type="caution">
    <text evidence="6">The sequence shown here is derived from an EMBL/GenBank/DDBJ whole genome shotgun (WGS) entry which is preliminary data.</text>
</comment>
<evidence type="ECO:0000256" key="4">
    <source>
        <dbReference type="SAM" id="Phobius"/>
    </source>
</evidence>
<keyword evidence="2" id="KW-1003">Cell membrane</keyword>
<feature type="transmembrane region" description="Helical" evidence="4">
    <location>
        <begin position="126"/>
        <end position="143"/>
    </location>
</feature>
<dbReference type="Pfam" id="PF12801">
    <property type="entry name" value="Fer4_5"/>
    <property type="match status" value="2"/>
</dbReference>
<accession>A0A0N8KQY1</accession>
<dbReference type="PANTHER" id="PTHR30224">
    <property type="entry name" value="ELECTRON TRANSPORT PROTEIN"/>
    <property type="match status" value="1"/>
</dbReference>
<feature type="transmembrane region" description="Helical" evidence="4">
    <location>
        <begin position="149"/>
        <end position="169"/>
    </location>
</feature>
<feature type="transmembrane region" description="Helical" evidence="4">
    <location>
        <begin position="356"/>
        <end position="375"/>
    </location>
</feature>
<organism evidence="6 7">
    <name type="scientific">Candidatus Methanoperedens nitratireducens</name>
    <dbReference type="NCBI Taxonomy" id="1392998"/>
    <lineage>
        <taxon>Archaea</taxon>
        <taxon>Methanobacteriati</taxon>
        <taxon>Methanobacteriota</taxon>
        <taxon>Stenosarchaea group</taxon>
        <taxon>Methanomicrobia</taxon>
        <taxon>Methanosarcinales</taxon>
        <taxon>ANME-2 cluster</taxon>
        <taxon>Candidatus Methanoperedentaceae</taxon>
        <taxon>Candidatus Methanoperedens</taxon>
    </lineage>
</organism>
<evidence type="ECO:0000313" key="6">
    <source>
        <dbReference type="EMBL" id="KPQ43402.1"/>
    </source>
</evidence>
<evidence type="ECO:0000313" key="7">
    <source>
        <dbReference type="Proteomes" id="UP000050360"/>
    </source>
</evidence>
<dbReference type="Proteomes" id="UP000050360">
    <property type="component" value="Unassembled WGS sequence"/>
</dbReference>
<feature type="transmembrane region" description="Helical" evidence="4">
    <location>
        <begin position="311"/>
        <end position="335"/>
    </location>
</feature>
<dbReference type="GO" id="GO:0005886">
    <property type="term" value="C:plasma membrane"/>
    <property type="evidence" value="ECO:0007669"/>
    <property type="project" value="UniProtKB-SubCell"/>
</dbReference>
<dbReference type="AlphaFoldDB" id="A0A0N8KQY1"/>
<keyword evidence="4" id="KW-1133">Transmembrane helix</keyword>
<comment type="subcellular location">
    <subcellularLocation>
        <location evidence="1">Cell membrane</location>
    </subcellularLocation>
</comment>
<keyword evidence="4" id="KW-0812">Transmembrane</keyword>
<keyword evidence="3 4" id="KW-0472">Membrane</keyword>
<name>A0A0N8KQY1_9EURY</name>
<feature type="transmembrane region" description="Helical" evidence="4">
    <location>
        <begin position="34"/>
        <end position="57"/>
    </location>
</feature>
<evidence type="ECO:0000256" key="2">
    <source>
        <dbReference type="ARBA" id="ARBA00022475"/>
    </source>
</evidence>
<dbReference type="EMBL" id="LKCM01000151">
    <property type="protein sequence ID" value="KPQ43402.1"/>
    <property type="molecule type" value="Genomic_DNA"/>
</dbReference>
<protein>
    <submittedName>
        <fullName evidence="6">4Fe-4S binding domain protein</fullName>
    </submittedName>
</protein>
<dbReference type="InterPro" id="IPR052378">
    <property type="entry name" value="NosR_regulator"/>
</dbReference>
<dbReference type="InterPro" id="IPR017896">
    <property type="entry name" value="4Fe4S_Fe-S-bd"/>
</dbReference>
<feature type="transmembrane region" description="Helical" evidence="4">
    <location>
        <begin position="413"/>
        <end position="433"/>
    </location>
</feature>
<proteinExistence type="predicted"/>